<organism evidence="2 3">
    <name type="scientific">Paraclostridium sordellii</name>
    <name type="common">Clostridium sordellii</name>
    <dbReference type="NCBI Taxonomy" id="1505"/>
    <lineage>
        <taxon>Bacteria</taxon>
        <taxon>Bacillati</taxon>
        <taxon>Bacillota</taxon>
        <taxon>Clostridia</taxon>
        <taxon>Peptostreptococcales</taxon>
        <taxon>Peptostreptococcaceae</taxon>
        <taxon>Paraclostridium</taxon>
    </lineage>
</organism>
<keyword evidence="1" id="KW-0812">Transmembrane</keyword>
<evidence type="ECO:0000256" key="1">
    <source>
        <dbReference type="SAM" id="Phobius"/>
    </source>
</evidence>
<dbReference type="RefSeq" id="WP_261291306.1">
    <property type="nucleotide sequence ID" value="NZ_CDNJ01000003.1"/>
</dbReference>
<feature type="transmembrane region" description="Helical" evidence="1">
    <location>
        <begin position="6"/>
        <end position="25"/>
    </location>
</feature>
<dbReference type="EMBL" id="LN679998">
    <property type="protein sequence ID" value="CEJ73714.1"/>
    <property type="molecule type" value="Genomic_DNA"/>
</dbReference>
<keyword evidence="1" id="KW-1133">Transmembrane helix</keyword>
<protein>
    <submittedName>
        <fullName evidence="2">Uncharacterized protein</fullName>
    </submittedName>
</protein>
<proteinExistence type="predicted"/>
<sequence>MERLILEIIWKINDIISIAMFYFMINKIYEKKRLLINLTTY</sequence>
<dbReference type="GeneID" id="97539347"/>
<dbReference type="Proteomes" id="UP000032811">
    <property type="component" value="Chromosome 1"/>
</dbReference>
<evidence type="ECO:0000313" key="2">
    <source>
        <dbReference type="EMBL" id="CEJ73714.1"/>
    </source>
</evidence>
<name>A0ABM9RNV5_PARSO</name>
<gene>
    <name evidence="2" type="ORF">ATCC9714_16021</name>
</gene>
<keyword evidence="3" id="KW-1185">Reference proteome</keyword>
<keyword evidence="1" id="KW-0472">Membrane</keyword>
<accession>A0ABM9RNV5</accession>
<evidence type="ECO:0000313" key="3">
    <source>
        <dbReference type="Proteomes" id="UP000032811"/>
    </source>
</evidence>
<reference evidence="2 3" key="1">
    <citation type="submission" date="2014-11" db="EMBL/GenBank/DDBJ databases">
        <authorList>
            <person name="Aslett M.A."/>
            <person name="De Silva N."/>
        </authorList>
    </citation>
    <scope>NUCLEOTIDE SEQUENCE [LARGE SCALE GENOMIC DNA]</scope>
    <source>
        <strain evidence="2 3">ATCC9714</strain>
    </source>
</reference>